<organism evidence="1 2">
    <name type="scientific">Cladonia borealis</name>
    <dbReference type="NCBI Taxonomy" id="184061"/>
    <lineage>
        <taxon>Eukaryota</taxon>
        <taxon>Fungi</taxon>
        <taxon>Dikarya</taxon>
        <taxon>Ascomycota</taxon>
        <taxon>Pezizomycotina</taxon>
        <taxon>Lecanoromycetes</taxon>
        <taxon>OSLEUM clade</taxon>
        <taxon>Lecanoromycetidae</taxon>
        <taxon>Lecanorales</taxon>
        <taxon>Lecanorineae</taxon>
        <taxon>Cladoniaceae</taxon>
        <taxon>Cladonia</taxon>
    </lineage>
</organism>
<protein>
    <submittedName>
        <fullName evidence="1">Uncharacterized protein</fullName>
    </submittedName>
</protein>
<dbReference type="Proteomes" id="UP001166286">
    <property type="component" value="Unassembled WGS sequence"/>
</dbReference>
<dbReference type="AlphaFoldDB" id="A0AA39R7D4"/>
<evidence type="ECO:0000313" key="2">
    <source>
        <dbReference type="Proteomes" id="UP001166286"/>
    </source>
</evidence>
<gene>
    <name evidence="1" type="ORF">JMJ35_002544</name>
</gene>
<evidence type="ECO:0000313" key="1">
    <source>
        <dbReference type="EMBL" id="KAK0515165.1"/>
    </source>
</evidence>
<reference evidence="1" key="1">
    <citation type="submission" date="2023-03" db="EMBL/GenBank/DDBJ databases">
        <title>Complete genome of Cladonia borealis.</title>
        <authorList>
            <person name="Park H."/>
        </authorList>
    </citation>
    <scope>NUCLEOTIDE SEQUENCE</scope>
    <source>
        <strain evidence="1">ANT050790</strain>
    </source>
</reference>
<proteinExistence type="predicted"/>
<accession>A0AA39R7D4</accession>
<comment type="caution">
    <text evidence="1">The sequence shown here is derived from an EMBL/GenBank/DDBJ whole genome shotgun (WGS) entry which is preliminary data.</text>
</comment>
<keyword evidence="2" id="KW-1185">Reference proteome</keyword>
<dbReference type="EMBL" id="JAFEKC020000004">
    <property type="protein sequence ID" value="KAK0515165.1"/>
    <property type="molecule type" value="Genomic_DNA"/>
</dbReference>
<name>A0AA39R7D4_9LECA</name>
<sequence length="128" mass="14766">MEAPSTPPKPTLISLPQEVLLNIADHFLDDYLIWKTQLKYLRNMTFHLDLCPYINLARTHPRLWNVLLARRFAKGALDEAANADITTATAIARRRERRQQQYRARELELYGEAGEVGKPNLGRLLVLE</sequence>